<gene>
    <name evidence="3" type="ORF">ROA7745_02597</name>
</gene>
<evidence type="ECO:0000313" key="3">
    <source>
        <dbReference type="EMBL" id="SMC12765.1"/>
    </source>
</evidence>
<dbReference type="InterPro" id="IPR018247">
    <property type="entry name" value="EF_Hand_1_Ca_BS"/>
</dbReference>
<dbReference type="Pfam" id="PF13202">
    <property type="entry name" value="EF-hand_5"/>
    <property type="match status" value="2"/>
</dbReference>
<feature type="domain" description="EF-hand" evidence="2">
    <location>
        <begin position="24"/>
        <end position="49"/>
    </location>
</feature>
<dbReference type="PROSITE" id="PS00018">
    <property type="entry name" value="EF_HAND_1"/>
    <property type="match status" value="2"/>
</dbReference>
<keyword evidence="1" id="KW-0732">Signal</keyword>
<protein>
    <submittedName>
        <fullName evidence="3">EF hand</fullName>
    </submittedName>
</protein>
<evidence type="ECO:0000256" key="1">
    <source>
        <dbReference type="SAM" id="SignalP"/>
    </source>
</evidence>
<evidence type="ECO:0000259" key="2">
    <source>
        <dbReference type="PROSITE" id="PS50222"/>
    </source>
</evidence>
<keyword evidence="4" id="KW-1185">Reference proteome</keyword>
<evidence type="ECO:0000313" key="4">
    <source>
        <dbReference type="Proteomes" id="UP000193224"/>
    </source>
</evidence>
<dbReference type="PROSITE" id="PS50222">
    <property type="entry name" value="EF_HAND_2"/>
    <property type="match status" value="1"/>
</dbReference>
<dbReference type="RefSeq" id="WP_085800711.1">
    <property type="nucleotide sequence ID" value="NZ_FWXB01000009.1"/>
</dbReference>
<dbReference type="InterPro" id="IPR011992">
    <property type="entry name" value="EF-hand-dom_pair"/>
</dbReference>
<dbReference type="Gene3D" id="1.10.238.10">
    <property type="entry name" value="EF-hand"/>
    <property type="match status" value="1"/>
</dbReference>
<dbReference type="GO" id="GO:0005509">
    <property type="term" value="F:calcium ion binding"/>
    <property type="evidence" value="ECO:0007669"/>
    <property type="project" value="InterPro"/>
</dbReference>
<feature type="signal peptide" evidence="1">
    <location>
        <begin position="1"/>
        <end position="22"/>
    </location>
</feature>
<proteinExistence type="predicted"/>
<dbReference type="AlphaFoldDB" id="A0A1X7BT54"/>
<dbReference type="Proteomes" id="UP000193224">
    <property type="component" value="Unassembled WGS sequence"/>
</dbReference>
<dbReference type="SUPFAM" id="SSF47473">
    <property type="entry name" value="EF-hand"/>
    <property type="match status" value="1"/>
</dbReference>
<accession>A0A1X7BT54</accession>
<dbReference type="EMBL" id="FWXB01000009">
    <property type="protein sequence ID" value="SMC12765.1"/>
    <property type="molecule type" value="Genomic_DNA"/>
</dbReference>
<name>A0A1X7BT54_9RHOB</name>
<organism evidence="3 4">
    <name type="scientific">Roseovarius aestuarii</name>
    <dbReference type="NCBI Taxonomy" id="475083"/>
    <lineage>
        <taxon>Bacteria</taxon>
        <taxon>Pseudomonadati</taxon>
        <taxon>Pseudomonadota</taxon>
        <taxon>Alphaproteobacteria</taxon>
        <taxon>Rhodobacterales</taxon>
        <taxon>Roseobacteraceae</taxon>
        <taxon>Roseovarius</taxon>
    </lineage>
</organism>
<feature type="chain" id="PRO_5012191628" evidence="1">
    <location>
        <begin position="23"/>
        <end position="80"/>
    </location>
</feature>
<sequence length="80" mass="7983">MLKELTAATFAIALTLPAAALAGDAMDADGDGLVSAEEFTTAHPEAAEGTFEQVDTNADGALDEAEISAAKDAGVLISDS</sequence>
<reference evidence="3 4" key="1">
    <citation type="submission" date="2017-03" db="EMBL/GenBank/DDBJ databases">
        <authorList>
            <person name="Afonso C.L."/>
            <person name="Miller P.J."/>
            <person name="Scott M.A."/>
            <person name="Spackman E."/>
            <person name="Goraichik I."/>
            <person name="Dimitrov K.M."/>
            <person name="Suarez D.L."/>
            <person name="Swayne D.E."/>
        </authorList>
    </citation>
    <scope>NUCLEOTIDE SEQUENCE [LARGE SCALE GENOMIC DNA]</scope>
    <source>
        <strain evidence="3 4">CECT 7745</strain>
    </source>
</reference>
<dbReference type="InterPro" id="IPR002048">
    <property type="entry name" value="EF_hand_dom"/>
</dbReference>